<feature type="binding site" evidence="5">
    <location>
        <position position="399"/>
    </location>
    <ligand>
        <name>Ca(2+)</name>
        <dbReference type="ChEBI" id="CHEBI:29108"/>
    </ligand>
</feature>
<name>A0A7Z0A7M3_9MICO</name>
<evidence type="ECO:0000256" key="2">
    <source>
        <dbReference type="ARBA" id="ARBA00022801"/>
    </source>
</evidence>
<dbReference type="InterPro" id="IPR043146">
    <property type="entry name" value="Penicillin_amidase_N_B-knob"/>
</dbReference>
<dbReference type="Pfam" id="PF01804">
    <property type="entry name" value="Penicil_amidase"/>
    <property type="match status" value="1"/>
</dbReference>
<dbReference type="AlphaFoldDB" id="A0A7Z0A7M3"/>
<keyword evidence="7" id="KW-1133">Transmembrane helix</keyword>
<accession>A0A7Z0A7M3</accession>
<dbReference type="SUPFAM" id="SSF56235">
    <property type="entry name" value="N-terminal nucleophile aminohydrolases (Ntn hydrolases)"/>
    <property type="match status" value="1"/>
</dbReference>
<dbReference type="GO" id="GO:0017000">
    <property type="term" value="P:antibiotic biosynthetic process"/>
    <property type="evidence" value="ECO:0007669"/>
    <property type="project" value="InterPro"/>
</dbReference>
<evidence type="ECO:0000256" key="4">
    <source>
        <dbReference type="PIRSR" id="PIRSR001227-1"/>
    </source>
</evidence>
<gene>
    <name evidence="8" type="ORF">BJY26_000203</name>
</gene>
<keyword evidence="3" id="KW-0865">Zymogen</keyword>
<dbReference type="Gene3D" id="1.10.1400.10">
    <property type="match status" value="1"/>
</dbReference>
<dbReference type="InterPro" id="IPR014395">
    <property type="entry name" value="Pen/GL7ACA/AHL_acylase"/>
</dbReference>
<comment type="caution">
    <text evidence="8">The sequence shown here is derived from an EMBL/GenBank/DDBJ whole genome shotgun (WGS) entry which is preliminary data.</text>
</comment>
<evidence type="ECO:0000313" key="8">
    <source>
        <dbReference type="EMBL" id="NYI65897.1"/>
    </source>
</evidence>
<keyword evidence="9" id="KW-1185">Reference proteome</keyword>
<sequence>MLVLGIVVGGKKLTRISTIVIAAVIALALVIAIAAVTVVRHSLPDYSGTESVPGLGHDVVIKRGDTGVPNIYADSSHDLFYAQGYVHAQDRFFEMDYRRHVTAGRLSELVGTNSEALTADKVIRTLGWRRVAKQELPLLSKSTRAYLKAYADGVNAYLADKSPSDLGLAYTILGSTVHLEDIESWTPVDSLAWLKAMAWDLKTNYDSELERAQIHTVVPSVAKVDELFPDTPKSHRPIVTRGQMNKSTLPPGSRVASKIRIGKKEAKEWATALEGSPAHTDTPRGHDTTEAAGTAGAALKTAGAALNAVPQLLGRGDGIGSNSWVVSGKYTASGKPLLANDPHLALTVPGIWYQAGLHCTTVNKDCPFDVSGFGFSGMPGVFIGHNRNIGWGFTNMGADVTDFYLEKIDGSSYRLDGKNVPLKQRTEHIKVADANTVTINVRSTDHGPIVSDVLADTRLARPKKTDAETPRHAHDVPARQPQFAVSLAWTALQPGRTADAIFAMDTAKDFSDMRSAARSFAVPAQNIVYADTAGHIGYQTPGKVPIRNTVVGGPVPSNGTWPVPGWDSDFDWQGYIPFDQLPSSLDPKQGFIATANQKVAGAGYPNYLGSDFDYGYRSQAIRDKLQNAIGHHKKLTRADMSAIQMSTSNEFARTLVKHLLKVETDKFTGEAVDLLRNWDYTESPDSAAAAYFNAVWASVLKHAFGGEVPEPATPNGSDRWMGAVARLLKHPDNSWWDDRLTPNVVETRDEVLEHALSDARKELTASLGKDPDDWQWGRLHKLELKESPLGGESAPGIVRWAFNGGSHDVGGTTAVVDATSWDAASGNYTVTSGPSMRMVLDFDNLNRSTWVNLTGNSGHPFSAHYLDQLPRWLKGTTYSWPFTKPAVDDAATDTLTLKPDGS</sequence>
<feature type="transmembrane region" description="Helical" evidence="7">
    <location>
        <begin position="19"/>
        <end position="39"/>
    </location>
</feature>
<reference evidence="8 9" key="1">
    <citation type="submission" date="2020-07" db="EMBL/GenBank/DDBJ databases">
        <title>Sequencing the genomes of 1000 actinobacteria strains.</title>
        <authorList>
            <person name="Klenk H.-P."/>
        </authorList>
    </citation>
    <scope>NUCLEOTIDE SEQUENCE [LARGE SCALE GENOMIC DNA]</scope>
    <source>
        <strain evidence="8 9">DSM 26341</strain>
    </source>
</reference>
<dbReference type="EC" id="3.5.1.11" evidence="8"/>
<evidence type="ECO:0000256" key="5">
    <source>
        <dbReference type="PIRSR" id="PIRSR001227-2"/>
    </source>
</evidence>
<feature type="active site" description="Nucleophile" evidence="4">
    <location>
        <position position="321"/>
    </location>
</feature>
<dbReference type="PIRSF" id="PIRSF001227">
    <property type="entry name" value="Pen_acylase"/>
    <property type="match status" value="1"/>
</dbReference>
<keyword evidence="5" id="KW-0479">Metal-binding</keyword>
<evidence type="ECO:0000256" key="7">
    <source>
        <dbReference type="SAM" id="Phobius"/>
    </source>
</evidence>
<dbReference type="InterPro" id="IPR023343">
    <property type="entry name" value="Penicillin_amidase_dom1"/>
</dbReference>
<dbReference type="GO" id="GO:0008953">
    <property type="term" value="F:penicillin amidase activity"/>
    <property type="evidence" value="ECO:0007669"/>
    <property type="project" value="UniProtKB-EC"/>
</dbReference>
<dbReference type="GO" id="GO:0046872">
    <property type="term" value="F:metal ion binding"/>
    <property type="evidence" value="ECO:0007669"/>
    <property type="project" value="UniProtKB-KW"/>
</dbReference>
<feature type="region of interest" description="Disordered" evidence="6">
    <location>
        <begin position="232"/>
        <end position="255"/>
    </location>
</feature>
<dbReference type="InterPro" id="IPR029055">
    <property type="entry name" value="Ntn_hydrolases_N"/>
</dbReference>
<evidence type="ECO:0000256" key="6">
    <source>
        <dbReference type="SAM" id="MobiDB-lite"/>
    </source>
</evidence>
<dbReference type="Gene3D" id="2.30.120.10">
    <property type="match status" value="1"/>
</dbReference>
<keyword evidence="5" id="KW-0106">Calcium</keyword>
<dbReference type="RefSeq" id="WP_237248857.1">
    <property type="nucleotide sequence ID" value="NZ_JACBZP010000001.1"/>
</dbReference>
<keyword evidence="2 8" id="KW-0378">Hydrolase</keyword>
<dbReference type="Gene3D" id="1.10.439.10">
    <property type="entry name" value="Penicillin Amidohydrolase, domain 1"/>
    <property type="match status" value="1"/>
</dbReference>
<dbReference type="Proteomes" id="UP000539111">
    <property type="component" value="Unassembled WGS sequence"/>
</dbReference>
<dbReference type="InterPro" id="IPR043147">
    <property type="entry name" value="Penicillin_amidase_A-knob"/>
</dbReference>
<evidence type="ECO:0000313" key="9">
    <source>
        <dbReference type="Proteomes" id="UP000539111"/>
    </source>
</evidence>
<organism evidence="8 9">
    <name type="scientific">Spelaeicoccus albus</name>
    <dbReference type="NCBI Taxonomy" id="1280376"/>
    <lineage>
        <taxon>Bacteria</taxon>
        <taxon>Bacillati</taxon>
        <taxon>Actinomycetota</taxon>
        <taxon>Actinomycetes</taxon>
        <taxon>Micrococcales</taxon>
        <taxon>Brevibacteriaceae</taxon>
        <taxon>Spelaeicoccus</taxon>
    </lineage>
</organism>
<dbReference type="EMBL" id="JACBZP010000001">
    <property type="protein sequence ID" value="NYI65897.1"/>
    <property type="molecule type" value="Genomic_DNA"/>
</dbReference>
<feature type="binding site" evidence="5">
    <location>
        <position position="402"/>
    </location>
    <ligand>
        <name>Ca(2+)</name>
        <dbReference type="ChEBI" id="CHEBI:29108"/>
    </ligand>
</feature>
<dbReference type="Gene3D" id="3.60.20.10">
    <property type="entry name" value="Glutamine Phosphoribosylpyrophosphate, subunit 1, domain 1"/>
    <property type="match status" value="1"/>
</dbReference>
<keyword evidence="7" id="KW-0812">Transmembrane</keyword>
<dbReference type="PANTHER" id="PTHR34218:SF4">
    <property type="entry name" value="ACYL-HOMOSERINE LACTONE ACYLASE QUIP"/>
    <property type="match status" value="1"/>
</dbReference>
<comment type="cofactor">
    <cofactor evidence="5">
        <name>Ca(2+)</name>
        <dbReference type="ChEBI" id="CHEBI:29108"/>
    </cofactor>
    <text evidence="5">Binds 1 Ca(2+) ion per dimer.</text>
</comment>
<evidence type="ECO:0000256" key="1">
    <source>
        <dbReference type="ARBA" id="ARBA00006586"/>
    </source>
</evidence>
<comment type="similarity">
    <text evidence="1">Belongs to the peptidase S45 family.</text>
</comment>
<proteinExistence type="inferred from homology"/>
<dbReference type="CDD" id="cd03747">
    <property type="entry name" value="Ntn_PGA_like"/>
    <property type="match status" value="1"/>
</dbReference>
<dbReference type="InterPro" id="IPR002692">
    <property type="entry name" value="S45"/>
</dbReference>
<feature type="binding site" evidence="5">
    <location>
        <position position="208"/>
    </location>
    <ligand>
        <name>Ca(2+)</name>
        <dbReference type="ChEBI" id="CHEBI:29108"/>
    </ligand>
</feature>
<dbReference type="PANTHER" id="PTHR34218">
    <property type="entry name" value="PEPTIDASE S45 PENICILLIN AMIDASE"/>
    <property type="match status" value="1"/>
</dbReference>
<evidence type="ECO:0000256" key="3">
    <source>
        <dbReference type="ARBA" id="ARBA00023145"/>
    </source>
</evidence>
<protein>
    <submittedName>
        <fullName evidence="8">Penicillin amidase</fullName>
        <ecNumber evidence="8">3.5.1.11</ecNumber>
    </submittedName>
</protein>
<keyword evidence="7" id="KW-0472">Membrane</keyword>